<evidence type="ECO:0000313" key="2">
    <source>
        <dbReference type="EMBL" id="KAJ8051112.1"/>
    </source>
</evidence>
<name>A0A9Q1CT44_HOLLE</name>
<dbReference type="OrthoDB" id="10143009at2759"/>
<dbReference type="EMBL" id="JAIZAY010000001">
    <property type="protein sequence ID" value="KAJ8051112.1"/>
    <property type="molecule type" value="Genomic_DNA"/>
</dbReference>
<feature type="compositionally biased region" description="Polar residues" evidence="1">
    <location>
        <begin position="151"/>
        <end position="166"/>
    </location>
</feature>
<evidence type="ECO:0000313" key="3">
    <source>
        <dbReference type="Proteomes" id="UP001152320"/>
    </source>
</evidence>
<dbReference type="Proteomes" id="UP001152320">
    <property type="component" value="Chromosome 1"/>
</dbReference>
<feature type="region of interest" description="Disordered" evidence="1">
    <location>
        <begin position="227"/>
        <end position="254"/>
    </location>
</feature>
<sequence>MENSPRISRASPEVEDLEDEDVNVYTGDDEEIVMRERSASDMTKLLNVPRLGESLKYPSAPDVASDASDDQRRSVLAMTAMDGSESSDVVPVRNLDYRLKERHVYRETLDKETRLGVYCSPRFYRKKTFGASGSNSYGEGSFREDFGMDNSMDNSPTDSNGSSARSELSRKSYQENIRKKRPLSLVGLDTRRRFREGQNGKHTEGITNLGSSCCNLRSSLVERDYRLRSPTSRGDHQSSLSPFTERSPSFQLSRSCSDLRDGMTVNVSPMHPTIQELRCPSHVSLQSIRVSSPSESRISLLSDLEIYERAHHRPRHADSPPLYPDVGCPALSSTALVQEWLARQEKYSLSKHNSDSGGKPRTGSLPR</sequence>
<feature type="compositionally biased region" description="Polar residues" evidence="1">
    <location>
        <begin position="229"/>
        <end position="254"/>
    </location>
</feature>
<dbReference type="AlphaFoldDB" id="A0A9Q1CT44"/>
<feature type="compositionally biased region" description="Basic and acidic residues" evidence="1">
    <location>
        <begin position="167"/>
        <end position="177"/>
    </location>
</feature>
<feature type="compositionally biased region" description="Basic and acidic residues" evidence="1">
    <location>
        <begin position="189"/>
        <end position="204"/>
    </location>
</feature>
<reference evidence="2" key="1">
    <citation type="submission" date="2021-10" db="EMBL/GenBank/DDBJ databases">
        <title>Tropical sea cucumber genome reveals ecological adaptation and Cuvierian tubules defense mechanism.</title>
        <authorList>
            <person name="Chen T."/>
        </authorList>
    </citation>
    <scope>NUCLEOTIDE SEQUENCE</scope>
    <source>
        <strain evidence="2">Nanhai2018</strain>
        <tissue evidence="2">Muscle</tissue>
    </source>
</reference>
<proteinExistence type="predicted"/>
<gene>
    <name evidence="2" type="ORF">HOLleu_04561</name>
</gene>
<keyword evidence="3" id="KW-1185">Reference proteome</keyword>
<evidence type="ECO:0000256" key="1">
    <source>
        <dbReference type="SAM" id="MobiDB-lite"/>
    </source>
</evidence>
<organism evidence="2 3">
    <name type="scientific">Holothuria leucospilota</name>
    <name type="common">Black long sea cucumber</name>
    <name type="synonym">Mertensiothuria leucospilota</name>
    <dbReference type="NCBI Taxonomy" id="206669"/>
    <lineage>
        <taxon>Eukaryota</taxon>
        <taxon>Metazoa</taxon>
        <taxon>Echinodermata</taxon>
        <taxon>Eleutherozoa</taxon>
        <taxon>Echinozoa</taxon>
        <taxon>Holothuroidea</taxon>
        <taxon>Aspidochirotacea</taxon>
        <taxon>Aspidochirotida</taxon>
        <taxon>Holothuriidae</taxon>
        <taxon>Holothuria</taxon>
    </lineage>
</organism>
<protein>
    <submittedName>
        <fullName evidence="2">Uncharacterized protein</fullName>
    </submittedName>
</protein>
<accession>A0A9Q1CT44</accession>
<feature type="region of interest" description="Disordered" evidence="1">
    <location>
        <begin position="347"/>
        <end position="367"/>
    </location>
</feature>
<feature type="region of interest" description="Disordered" evidence="1">
    <location>
        <begin position="130"/>
        <end position="208"/>
    </location>
</feature>
<comment type="caution">
    <text evidence="2">The sequence shown here is derived from an EMBL/GenBank/DDBJ whole genome shotgun (WGS) entry which is preliminary data.</text>
</comment>